<gene>
    <name evidence="2" type="ORF">EA473_02550</name>
</gene>
<keyword evidence="3" id="KW-1185">Reference proteome</keyword>
<dbReference type="Proteomes" id="UP000282323">
    <property type="component" value="Unassembled WGS sequence"/>
</dbReference>
<dbReference type="RefSeq" id="WP_124194099.1">
    <property type="nucleotide sequence ID" value="NZ_REGA01000002.1"/>
</dbReference>
<feature type="domain" description="Halobacterial output" evidence="1">
    <location>
        <begin position="15"/>
        <end position="88"/>
    </location>
</feature>
<sequence length="103" mass="10798">MSLPDNTSSAGDVGSPSQAIIEAVAAQEGVDVTDIEPPDYAPLYTVVNPEALDELFRTATGSPETVRVVFEYAGYDIVVYGDGSVEVDRASPSTDSVSDPIDD</sequence>
<organism evidence="2 3">
    <name type="scientific">Natrarchaeobius chitinivorans</name>
    <dbReference type="NCBI Taxonomy" id="1679083"/>
    <lineage>
        <taxon>Archaea</taxon>
        <taxon>Methanobacteriati</taxon>
        <taxon>Methanobacteriota</taxon>
        <taxon>Stenosarchaea group</taxon>
        <taxon>Halobacteria</taxon>
        <taxon>Halobacteriales</taxon>
        <taxon>Natrialbaceae</taxon>
        <taxon>Natrarchaeobius</taxon>
    </lineage>
</organism>
<name>A0A3N6MLS3_NATCH</name>
<protein>
    <recommendedName>
        <fullName evidence="1">Halobacterial output domain-containing protein</fullName>
    </recommendedName>
</protein>
<dbReference type="Pfam" id="PF18545">
    <property type="entry name" value="HalOD1"/>
    <property type="match status" value="1"/>
</dbReference>
<accession>A0A3N6MLS3</accession>
<evidence type="ECO:0000313" key="2">
    <source>
        <dbReference type="EMBL" id="RQG96981.1"/>
    </source>
</evidence>
<proteinExistence type="predicted"/>
<reference evidence="2 3" key="1">
    <citation type="submission" date="2018-10" db="EMBL/GenBank/DDBJ databases">
        <title>Natrarchaeobius chitinivorans gen. nov., sp. nov., and Natrarchaeobius haloalkaliphilus sp. nov., alkaliphilic, chitin-utilizing haloarchaea from hypersaline alkaline lakes.</title>
        <authorList>
            <person name="Sorokin D.Y."/>
            <person name="Elcheninov A.G."/>
            <person name="Kostrikina N.A."/>
            <person name="Bale N.J."/>
            <person name="Sinninghe Damste J.S."/>
            <person name="Khijniak T.V."/>
            <person name="Kublanov I.V."/>
            <person name="Toshchakov S.V."/>
        </authorList>
    </citation>
    <scope>NUCLEOTIDE SEQUENCE [LARGE SCALE GENOMIC DNA]</scope>
    <source>
        <strain evidence="2 3">AArcht4T</strain>
    </source>
</reference>
<dbReference type="OrthoDB" id="221929at2157"/>
<dbReference type="AlphaFoldDB" id="A0A3N6MLS3"/>
<evidence type="ECO:0000313" key="3">
    <source>
        <dbReference type="Proteomes" id="UP000282323"/>
    </source>
</evidence>
<dbReference type="InterPro" id="IPR040624">
    <property type="entry name" value="HalOD1"/>
</dbReference>
<comment type="caution">
    <text evidence="2">The sequence shown here is derived from an EMBL/GenBank/DDBJ whole genome shotgun (WGS) entry which is preliminary data.</text>
</comment>
<evidence type="ECO:0000259" key="1">
    <source>
        <dbReference type="Pfam" id="PF18545"/>
    </source>
</evidence>
<dbReference type="EMBL" id="REGA01000002">
    <property type="protein sequence ID" value="RQG96981.1"/>
    <property type="molecule type" value="Genomic_DNA"/>
</dbReference>